<evidence type="ECO:0000313" key="1">
    <source>
        <dbReference type="EMBL" id="GBP09822.1"/>
    </source>
</evidence>
<dbReference type="Proteomes" id="UP000299102">
    <property type="component" value="Unassembled WGS sequence"/>
</dbReference>
<organism evidence="1 2">
    <name type="scientific">Eumeta variegata</name>
    <name type="common">Bagworm moth</name>
    <name type="synonym">Eumeta japonica</name>
    <dbReference type="NCBI Taxonomy" id="151549"/>
    <lineage>
        <taxon>Eukaryota</taxon>
        <taxon>Metazoa</taxon>
        <taxon>Ecdysozoa</taxon>
        <taxon>Arthropoda</taxon>
        <taxon>Hexapoda</taxon>
        <taxon>Insecta</taxon>
        <taxon>Pterygota</taxon>
        <taxon>Neoptera</taxon>
        <taxon>Endopterygota</taxon>
        <taxon>Lepidoptera</taxon>
        <taxon>Glossata</taxon>
        <taxon>Ditrysia</taxon>
        <taxon>Tineoidea</taxon>
        <taxon>Psychidae</taxon>
        <taxon>Oiketicinae</taxon>
        <taxon>Eumeta</taxon>
    </lineage>
</organism>
<evidence type="ECO:0000313" key="2">
    <source>
        <dbReference type="Proteomes" id="UP000299102"/>
    </source>
</evidence>
<name>A0A4C1T5Y8_EUMVA</name>
<dbReference type="AlphaFoldDB" id="A0A4C1T5Y8"/>
<accession>A0A4C1T5Y8</accession>
<keyword evidence="2" id="KW-1185">Reference proteome</keyword>
<reference evidence="1 2" key="1">
    <citation type="journal article" date="2019" name="Commun. Biol.">
        <title>The bagworm genome reveals a unique fibroin gene that provides high tensile strength.</title>
        <authorList>
            <person name="Kono N."/>
            <person name="Nakamura H."/>
            <person name="Ohtoshi R."/>
            <person name="Tomita M."/>
            <person name="Numata K."/>
            <person name="Arakawa K."/>
        </authorList>
    </citation>
    <scope>NUCLEOTIDE SEQUENCE [LARGE SCALE GENOMIC DNA]</scope>
</reference>
<dbReference type="EMBL" id="BGZK01000037">
    <property type="protein sequence ID" value="GBP09822.1"/>
    <property type="molecule type" value="Genomic_DNA"/>
</dbReference>
<sequence length="86" mass="9649">MRIKVFPLSTRLIPPSPSTKLMEISHSNGRRVGNPIPAAWRYTRARRSTRASIGLPAPQNLVHNLLSTELIQYTFGSDTVPMSMFL</sequence>
<comment type="caution">
    <text evidence="1">The sequence shown here is derived from an EMBL/GenBank/DDBJ whole genome shotgun (WGS) entry which is preliminary data.</text>
</comment>
<gene>
    <name evidence="1" type="ORF">EVAR_81093_1</name>
</gene>
<protein>
    <submittedName>
        <fullName evidence="1">Uncharacterized protein</fullName>
    </submittedName>
</protein>
<proteinExistence type="predicted"/>